<evidence type="ECO:0000259" key="1">
    <source>
        <dbReference type="PROSITE" id="PS51819"/>
    </source>
</evidence>
<dbReference type="InterPro" id="IPR029068">
    <property type="entry name" value="Glyas_Bleomycin-R_OHBP_Dase"/>
</dbReference>
<feature type="domain" description="VOC" evidence="1">
    <location>
        <begin position="11"/>
        <end position="126"/>
    </location>
</feature>
<dbReference type="PROSITE" id="PS51819">
    <property type="entry name" value="VOC"/>
    <property type="match status" value="1"/>
</dbReference>
<dbReference type="InterPro" id="IPR004360">
    <property type="entry name" value="Glyas_Fos-R_dOase_dom"/>
</dbReference>
<gene>
    <name evidence="2" type="ORF">AS030_19185</name>
</gene>
<name>A0A0V8J2X7_9BACL</name>
<dbReference type="RefSeq" id="WP_061974698.1">
    <property type="nucleotide sequence ID" value="NZ_FMAV01000004.1"/>
</dbReference>
<protein>
    <recommendedName>
        <fullName evidence="1">VOC domain-containing protein</fullName>
    </recommendedName>
</protein>
<sequence length="126" mass="14329">MNRVLSPVSCKVNNVFIHVTDLKKAAEWYSRLLGLPTPEHVESPVYNLPVTGETGLTLDDHAFDPDFIFSPSKHPLFNFLVTDVDEAYEFMKENDITIVRETERIGDVAFFNFTDEDGNVLMICNC</sequence>
<dbReference type="Proteomes" id="UP000054099">
    <property type="component" value="Unassembled WGS sequence"/>
</dbReference>
<reference evidence="2 3" key="1">
    <citation type="journal article" date="2014" name="Antonie Van Leeuwenhoek">
        <title>Fictibacillus enclensis sp. nov., isolated from marine sediment.</title>
        <authorList>
            <person name="Dastager S.G."/>
            <person name="Mawlankar R."/>
            <person name="Srinivasan K."/>
            <person name="Tang S.K."/>
            <person name="Lee J.C."/>
            <person name="Ramana V.V."/>
            <person name="Shouche Y.S."/>
        </authorList>
    </citation>
    <scope>NUCLEOTIDE SEQUENCE [LARGE SCALE GENOMIC DNA]</scope>
    <source>
        <strain evidence="2 3">NIO-1003</strain>
    </source>
</reference>
<dbReference type="Pfam" id="PF00903">
    <property type="entry name" value="Glyoxalase"/>
    <property type="match status" value="1"/>
</dbReference>
<comment type="caution">
    <text evidence="2">The sequence shown here is derived from an EMBL/GenBank/DDBJ whole genome shotgun (WGS) entry which is preliminary data.</text>
</comment>
<evidence type="ECO:0000313" key="3">
    <source>
        <dbReference type="Proteomes" id="UP000054099"/>
    </source>
</evidence>
<dbReference type="Gene3D" id="3.10.180.10">
    <property type="entry name" value="2,3-Dihydroxybiphenyl 1,2-Dioxygenase, domain 1"/>
    <property type="match status" value="1"/>
</dbReference>
<dbReference type="EMBL" id="LNQN01000006">
    <property type="protein sequence ID" value="KSU81072.1"/>
    <property type="molecule type" value="Genomic_DNA"/>
</dbReference>
<dbReference type="SUPFAM" id="SSF54593">
    <property type="entry name" value="Glyoxalase/Bleomycin resistance protein/Dihydroxybiphenyl dioxygenase"/>
    <property type="match status" value="1"/>
</dbReference>
<dbReference type="OrthoDB" id="2354281at2"/>
<dbReference type="InterPro" id="IPR037523">
    <property type="entry name" value="VOC_core"/>
</dbReference>
<organism evidence="2 3">
    <name type="scientific">Fictibacillus enclensis</name>
    <dbReference type="NCBI Taxonomy" id="1017270"/>
    <lineage>
        <taxon>Bacteria</taxon>
        <taxon>Bacillati</taxon>
        <taxon>Bacillota</taxon>
        <taxon>Bacilli</taxon>
        <taxon>Bacillales</taxon>
        <taxon>Fictibacillaceae</taxon>
        <taxon>Fictibacillus</taxon>
    </lineage>
</organism>
<keyword evidence="3" id="KW-1185">Reference proteome</keyword>
<accession>A0A0V8J2X7</accession>
<evidence type="ECO:0000313" key="2">
    <source>
        <dbReference type="EMBL" id="KSU81072.1"/>
    </source>
</evidence>
<dbReference type="AlphaFoldDB" id="A0A0V8J2X7"/>
<proteinExistence type="predicted"/>